<dbReference type="SUPFAM" id="SSF52047">
    <property type="entry name" value="RNI-like"/>
    <property type="match status" value="1"/>
</dbReference>
<gene>
    <name evidence="3" type="ORF">ONZ51_g13158</name>
</gene>
<comment type="caution">
    <text evidence="3">The sequence shown here is derived from an EMBL/GenBank/DDBJ whole genome shotgun (WGS) entry which is preliminary data.</text>
</comment>
<accession>A0AAD7X440</accession>
<organism evidence="3 4">
    <name type="scientific">Trametes cubensis</name>
    <dbReference type="NCBI Taxonomy" id="1111947"/>
    <lineage>
        <taxon>Eukaryota</taxon>
        <taxon>Fungi</taxon>
        <taxon>Dikarya</taxon>
        <taxon>Basidiomycota</taxon>
        <taxon>Agaricomycotina</taxon>
        <taxon>Agaricomycetes</taxon>
        <taxon>Polyporales</taxon>
        <taxon>Polyporaceae</taxon>
        <taxon>Trametes</taxon>
    </lineage>
</organism>
<evidence type="ECO:0000313" key="4">
    <source>
        <dbReference type="Proteomes" id="UP001215151"/>
    </source>
</evidence>
<keyword evidence="1" id="KW-0175">Coiled coil</keyword>
<proteinExistence type="predicted"/>
<feature type="domain" description="F-box" evidence="2">
    <location>
        <begin position="73"/>
        <end position="121"/>
    </location>
</feature>
<reference evidence="3" key="1">
    <citation type="submission" date="2022-11" db="EMBL/GenBank/DDBJ databases">
        <title>Genome Sequence of Cubamyces cubensis.</title>
        <authorList>
            <person name="Buettner E."/>
        </authorList>
    </citation>
    <scope>NUCLEOTIDE SEQUENCE</scope>
    <source>
        <strain evidence="3">MPL-01</strain>
    </source>
</reference>
<dbReference type="Gene3D" id="1.20.1280.50">
    <property type="match status" value="1"/>
</dbReference>
<name>A0AAD7X440_9APHY</name>
<dbReference type="AlphaFoldDB" id="A0AAD7X440"/>
<evidence type="ECO:0000313" key="3">
    <source>
        <dbReference type="EMBL" id="KAJ8454218.1"/>
    </source>
</evidence>
<protein>
    <recommendedName>
        <fullName evidence="2">F-box domain-containing protein</fullName>
    </recommendedName>
</protein>
<feature type="coiled-coil region" evidence="1">
    <location>
        <begin position="41"/>
        <end position="68"/>
    </location>
</feature>
<dbReference type="Proteomes" id="UP001215151">
    <property type="component" value="Unassembled WGS sequence"/>
</dbReference>
<evidence type="ECO:0000256" key="1">
    <source>
        <dbReference type="SAM" id="Coils"/>
    </source>
</evidence>
<dbReference type="Pfam" id="PF12937">
    <property type="entry name" value="F-box-like"/>
    <property type="match status" value="1"/>
</dbReference>
<dbReference type="InterPro" id="IPR001810">
    <property type="entry name" value="F-box_dom"/>
</dbReference>
<keyword evidence="4" id="KW-1185">Reference proteome</keyword>
<dbReference type="EMBL" id="JAPEVG010001022">
    <property type="protein sequence ID" value="KAJ8454218.1"/>
    <property type="molecule type" value="Genomic_DNA"/>
</dbReference>
<sequence length="412" mass="46805">MDSSLSYDDLASWDDLGPGAVEVEDPNDIKKVDPRPLPSDIVELDNSIAELEAQIIALKLQREHLLNQRALIARVPAEILCRIFELGVDGAIDLLSTINLVSRQWREIALSHSILWSYIVLDSSWAWRIPSFMRKMRVHLQRSKESKLYIELDLHTNDLVDAQTIMAELKPHLSRCYSLYVFAADWPRARTVREYASELGPALESFFFSIDSTEYDMDEPVCILSQPCPLLNYVMLEQAPLKSINIATPALRQLYLVRHHQCHTSQRIAYSFKELVAILTNSRLKWFNMRWGFLNVDNIEDACRASPVVYELPDLNGLVFNVVDSASISLFLDTFSLPALEGISVHSGDDIHWITRVALYPEQFPSLRLLDLRNVNFSGAGLAPFVRALYQLPQLTGLGGSRECRRMAFAKA</sequence>
<evidence type="ECO:0000259" key="2">
    <source>
        <dbReference type="Pfam" id="PF12937"/>
    </source>
</evidence>